<dbReference type="Proteomes" id="UP000808337">
    <property type="component" value="Unassembled WGS sequence"/>
</dbReference>
<name>A0A9D7SWA0_9BACT</name>
<reference evidence="1 2" key="1">
    <citation type="submission" date="2020-10" db="EMBL/GenBank/DDBJ databases">
        <title>Connecting structure to function with the recovery of over 1000 high-quality activated sludge metagenome-assembled genomes encoding full-length rRNA genes using long-read sequencing.</title>
        <authorList>
            <person name="Singleton C.M."/>
            <person name="Petriglieri F."/>
            <person name="Kristensen J.M."/>
            <person name="Kirkegaard R.H."/>
            <person name="Michaelsen T.Y."/>
            <person name="Andersen M.H."/>
            <person name="Karst S.M."/>
            <person name="Dueholm M.S."/>
            <person name="Nielsen P.H."/>
            <person name="Albertsen M."/>
        </authorList>
    </citation>
    <scope>NUCLEOTIDE SEQUENCE [LARGE SCALE GENOMIC DNA]</scope>
    <source>
        <strain evidence="1">Ribe_18-Q3-R11-54_MAXAC.273</strain>
    </source>
</reference>
<dbReference type="EMBL" id="JADKGY010000029">
    <property type="protein sequence ID" value="MBK9984435.1"/>
    <property type="molecule type" value="Genomic_DNA"/>
</dbReference>
<organism evidence="1 2">
    <name type="scientific">Candidatus Opimibacter skivensis</name>
    <dbReference type="NCBI Taxonomy" id="2982028"/>
    <lineage>
        <taxon>Bacteria</taxon>
        <taxon>Pseudomonadati</taxon>
        <taxon>Bacteroidota</taxon>
        <taxon>Saprospiria</taxon>
        <taxon>Saprospirales</taxon>
        <taxon>Saprospiraceae</taxon>
        <taxon>Candidatus Opimibacter</taxon>
    </lineage>
</organism>
<gene>
    <name evidence="1" type="ORF">IPP15_19050</name>
</gene>
<protein>
    <submittedName>
        <fullName evidence="1">Uncharacterized protein</fullName>
    </submittedName>
</protein>
<evidence type="ECO:0000313" key="2">
    <source>
        <dbReference type="Proteomes" id="UP000808337"/>
    </source>
</evidence>
<accession>A0A9D7SWA0</accession>
<sequence length="118" mass="13542">MKIPILIIILFSVSFLSAQVSKPLDTTIDSSTATIRISDYNVLWKEKFQNLFSDSRLLLQVPSATLLTCSPNHLPGLFCKMEYKIETKSKLAPRFRLGSLNYTNWMEGKGSIYSRYWN</sequence>
<dbReference type="AlphaFoldDB" id="A0A9D7SWA0"/>
<evidence type="ECO:0000313" key="1">
    <source>
        <dbReference type="EMBL" id="MBK9984435.1"/>
    </source>
</evidence>
<comment type="caution">
    <text evidence="1">The sequence shown here is derived from an EMBL/GenBank/DDBJ whole genome shotgun (WGS) entry which is preliminary data.</text>
</comment>
<proteinExistence type="predicted"/>